<evidence type="ECO:0000313" key="1">
    <source>
        <dbReference type="EMBL" id="QFY63414.1"/>
    </source>
</evidence>
<accession>A0A5Q0CFY9</accession>
<evidence type="ECO:0008006" key="3">
    <source>
        <dbReference type="Google" id="ProtNLM"/>
    </source>
</evidence>
<dbReference type="KEGG" id="rgr:FZ934_24430"/>
<dbReference type="OrthoDB" id="8420657at2"/>
<sequence>MGDKGTAKNGSKEAQRGLWRLMLKLPAIRGRLQVIAATSSRLNGAFEAYEEACVALERFKRERDRDSCPLVEEYEALCTEIESDVLAAVLDER</sequence>
<evidence type="ECO:0000313" key="2">
    <source>
        <dbReference type="Proteomes" id="UP000326881"/>
    </source>
</evidence>
<proteinExistence type="predicted"/>
<geneLocation type="plasmid" evidence="1 2">
    <name>unnamed</name>
</geneLocation>
<organism evidence="1 2">
    <name type="scientific">Rhizobium grahamii</name>
    <dbReference type="NCBI Taxonomy" id="1120045"/>
    <lineage>
        <taxon>Bacteria</taxon>
        <taxon>Pseudomonadati</taxon>
        <taxon>Pseudomonadota</taxon>
        <taxon>Alphaproteobacteria</taxon>
        <taxon>Hyphomicrobiales</taxon>
        <taxon>Rhizobiaceae</taxon>
        <taxon>Rhizobium/Agrobacterium group</taxon>
        <taxon>Rhizobium</taxon>
    </lineage>
</organism>
<gene>
    <name evidence="1" type="ORF">FZ934_24430</name>
</gene>
<dbReference type="RefSeq" id="WP_153273378.1">
    <property type="nucleotide sequence ID" value="NZ_CP043499.1"/>
</dbReference>
<name>A0A5Q0CFY9_9HYPH</name>
<dbReference type="EMBL" id="CP043499">
    <property type="protein sequence ID" value="QFY63414.1"/>
    <property type="molecule type" value="Genomic_DNA"/>
</dbReference>
<protein>
    <recommendedName>
        <fullName evidence="3">Nodulation protein</fullName>
    </recommendedName>
</protein>
<keyword evidence="1" id="KW-0614">Plasmid</keyword>
<dbReference type="Proteomes" id="UP000326881">
    <property type="component" value="Plasmid unnamed"/>
</dbReference>
<dbReference type="AlphaFoldDB" id="A0A5Q0CFY9"/>
<keyword evidence="2" id="KW-1185">Reference proteome</keyword>
<reference evidence="1 2" key="1">
    <citation type="submission" date="2019-08" db="EMBL/GenBank/DDBJ databases">
        <title>Prosopis cineraria nodule microbiome.</title>
        <authorList>
            <person name="Ali R."/>
            <person name="Chaluvadi S.R."/>
            <person name="Wang X."/>
        </authorList>
    </citation>
    <scope>NUCLEOTIDE SEQUENCE [LARGE SCALE GENOMIC DNA]</scope>
    <source>
        <strain evidence="1 2">BG7</strain>
        <plasmid evidence="1 2">unnamed</plasmid>
    </source>
</reference>